<dbReference type="AlphaFoldDB" id="A0A0W0TEG7"/>
<comment type="catalytic activity">
    <reaction evidence="1">
        <text>ATP + protein L-histidine = ADP + protein N-phospho-L-histidine.</text>
        <dbReference type="EC" id="2.7.13.3"/>
    </reaction>
</comment>
<dbReference type="EC" id="2.7.13.3" evidence="2"/>
<keyword evidence="7" id="KW-0418">Kinase</keyword>
<dbReference type="Pfam" id="PF02518">
    <property type="entry name" value="HATPase_c"/>
    <property type="match status" value="1"/>
</dbReference>
<dbReference type="EMBL" id="LNYA01000036">
    <property type="protein sequence ID" value="KTC93983.1"/>
    <property type="molecule type" value="Genomic_DNA"/>
</dbReference>
<dbReference type="Gene3D" id="3.30.565.10">
    <property type="entry name" value="Histidine kinase-like ATPase, C-terminal domain"/>
    <property type="match status" value="1"/>
</dbReference>
<dbReference type="InterPro" id="IPR036097">
    <property type="entry name" value="HisK_dim/P_sf"/>
</dbReference>
<evidence type="ECO:0000256" key="3">
    <source>
        <dbReference type="ARBA" id="ARBA00022553"/>
    </source>
</evidence>
<dbReference type="SMART" id="SM00387">
    <property type="entry name" value="HATPase_c"/>
    <property type="match status" value="1"/>
</dbReference>
<feature type="domain" description="Response regulatory" evidence="6">
    <location>
        <begin position="21"/>
        <end position="153"/>
    </location>
</feature>
<name>A0A0W0TEG7_LEGER</name>
<evidence type="ECO:0000313" key="8">
    <source>
        <dbReference type="Proteomes" id="UP000054773"/>
    </source>
</evidence>
<evidence type="ECO:0000256" key="1">
    <source>
        <dbReference type="ARBA" id="ARBA00000085"/>
    </source>
</evidence>
<dbReference type="GO" id="GO:0000155">
    <property type="term" value="F:phosphorelay sensor kinase activity"/>
    <property type="evidence" value="ECO:0007669"/>
    <property type="project" value="InterPro"/>
</dbReference>
<evidence type="ECO:0000259" key="6">
    <source>
        <dbReference type="PROSITE" id="PS50110"/>
    </source>
</evidence>
<dbReference type="PANTHER" id="PTHR43065">
    <property type="entry name" value="SENSOR HISTIDINE KINASE"/>
    <property type="match status" value="1"/>
</dbReference>
<keyword evidence="8" id="KW-1185">Reference proteome</keyword>
<dbReference type="PANTHER" id="PTHR43065:SF50">
    <property type="entry name" value="HISTIDINE KINASE"/>
    <property type="match status" value="1"/>
</dbReference>
<dbReference type="Proteomes" id="UP000054773">
    <property type="component" value="Unassembled WGS sequence"/>
</dbReference>
<keyword evidence="7" id="KW-0808">Transferase</keyword>
<dbReference type="PROSITE" id="PS50110">
    <property type="entry name" value="RESPONSE_REGULATORY"/>
    <property type="match status" value="1"/>
</dbReference>
<dbReference type="SUPFAM" id="SSF52172">
    <property type="entry name" value="CheY-like"/>
    <property type="match status" value="1"/>
</dbReference>
<dbReference type="STRING" id="448.Lery_2897"/>
<evidence type="ECO:0000256" key="2">
    <source>
        <dbReference type="ARBA" id="ARBA00012438"/>
    </source>
</evidence>
<evidence type="ECO:0000256" key="4">
    <source>
        <dbReference type="PROSITE-ProRule" id="PRU00169"/>
    </source>
</evidence>
<gene>
    <name evidence="7" type="ORF">Lery_2897</name>
</gene>
<reference evidence="7 8" key="1">
    <citation type="submission" date="2015-11" db="EMBL/GenBank/DDBJ databases">
        <title>Genomic analysis of 38 Legionella species identifies large and diverse effector repertoires.</title>
        <authorList>
            <person name="Burstein D."/>
            <person name="Amaro F."/>
            <person name="Zusman T."/>
            <person name="Lifshitz Z."/>
            <person name="Cohen O."/>
            <person name="Gilbert J.A."/>
            <person name="Pupko T."/>
            <person name="Shuman H.A."/>
            <person name="Segal G."/>
        </authorList>
    </citation>
    <scope>NUCLEOTIDE SEQUENCE [LARGE SCALE GENOMIC DNA]</scope>
    <source>
        <strain evidence="7 8">SE-32A-C8</strain>
    </source>
</reference>
<dbReference type="Gene3D" id="1.10.287.130">
    <property type="match status" value="1"/>
</dbReference>
<sequence length="452" mass="51504">MEQHRLLVVDDNEAIHKDFQKILGINQKSDSLSAYNRLFEQLEQDTSITTPLFHMDSAYQGEQALELVTKAFSNQEPYALAFVDIRMPPGWDGIYTIKKLWEVDPYLQVVICTAYSDYSFDEIYQQLQGSDNFIILKKPFDIIEIRQLASTMTKKWCLAKQAREYIALSEEKLAKNYDELKGLYNELQSTQSQLVQHSKLVAIGQLAAGIAHEINNPIAYVASNTKTLNDYAEVIKSVLNNMEQRLDQSQDVELKNYWQKLSKEKNLSFIWQDMTDLIKESSEGLRRVSEIVKDLKFFSHTDEGEMQKANINQCIDVTLKMIWNELKYKCTIKKEYGELPDIICNPRQLNQVFMNLLVNAGQAIPEQGEITITTGVESSHVFIAIKDTGTGISPENMEKLFDPFFTTKPVGTGTGLGLSISYNIIQKHQGQIKVSSKKGEGTTFTVYIPITE</sequence>
<dbReference type="SUPFAM" id="SSF55874">
    <property type="entry name" value="ATPase domain of HSP90 chaperone/DNA topoisomerase II/histidine kinase"/>
    <property type="match status" value="1"/>
</dbReference>
<dbReference type="RefSeq" id="WP_058527997.1">
    <property type="nucleotide sequence ID" value="NZ_CAAAHY010000047.1"/>
</dbReference>
<dbReference type="PROSITE" id="PS50109">
    <property type="entry name" value="HIS_KIN"/>
    <property type="match status" value="1"/>
</dbReference>
<dbReference type="InterPro" id="IPR004358">
    <property type="entry name" value="Sig_transdc_His_kin-like_C"/>
</dbReference>
<keyword evidence="3 4" id="KW-0597">Phosphoprotein</keyword>
<comment type="caution">
    <text evidence="7">The sequence shown here is derived from an EMBL/GenBank/DDBJ whole genome shotgun (WGS) entry which is preliminary data.</text>
</comment>
<organism evidence="7 8">
    <name type="scientific">Legionella erythra</name>
    <dbReference type="NCBI Taxonomy" id="448"/>
    <lineage>
        <taxon>Bacteria</taxon>
        <taxon>Pseudomonadati</taxon>
        <taxon>Pseudomonadota</taxon>
        <taxon>Gammaproteobacteria</taxon>
        <taxon>Legionellales</taxon>
        <taxon>Legionellaceae</taxon>
        <taxon>Legionella</taxon>
    </lineage>
</organism>
<dbReference type="Pfam" id="PF00072">
    <property type="entry name" value="Response_reg"/>
    <property type="match status" value="1"/>
</dbReference>
<dbReference type="Gene3D" id="3.40.50.2300">
    <property type="match status" value="1"/>
</dbReference>
<evidence type="ECO:0000313" key="7">
    <source>
        <dbReference type="EMBL" id="KTC93983.1"/>
    </source>
</evidence>
<dbReference type="InterPro" id="IPR005467">
    <property type="entry name" value="His_kinase_dom"/>
</dbReference>
<dbReference type="InterPro" id="IPR003594">
    <property type="entry name" value="HATPase_dom"/>
</dbReference>
<feature type="domain" description="Histidine kinase" evidence="5">
    <location>
        <begin position="209"/>
        <end position="452"/>
    </location>
</feature>
<dbReference type="PATRIC" id="fig|448.7.peg.3048"/>
<dbReference type="InterPro" id="IPR001789">
    <property type="entry name" value="Sig_transdc_resp-reg_receiver"/>
</dbReference>
<protein>
    <recommendedName>
        <fullName evidence="2">histidine kinase</fullName>
        <ecNumber evidence="2">2.7.13.3</ecNumber>
    </recommendedName>
</protein>
<accession>A0A0W0TEG7</accession>
<dbReference type="PRINTS" id="PR00344">
    <property type="entry name" value="BCTRLSENSOR"/>
</dbReference>
<proteinExistence type="predicted"/>
<dbReference type="InterPro" id="IPR011006">
    <property type="entry name" value="CheY-like_superfamily"/>
</dbReference>
<evidence type="ECO:0000259" key="5">
    <source>
        <dbReference type="PROSITE" id="PS50109"/>
    </source>
</evidence>
<dbReference type="CDD" id="cd00082">
    <property type="entry name" value="HisKA"/>
    <property type="match status" value="1"/>
</dbReference>
<dbReference type="InterPro" id="IPR003661">
    <property type="entry name" value="HisK_dim/P_dom"/>
</dbReference>
<dbReference type="SUPFAM" id="SSF47384">
    <property type="entry name" value="Homodimeric domain of signal transducing histidine kinase"/>
    <property type="match status" value="1"/>
</dbReference>
<dbReference type="InterPro" id="IPR036890">
    <property type="entry name" value="HATPase_C_sf"/>
</dbReference>
<feature type="modified residue" description="4-aspartylphosphate" evidence="4">
    <location>
        <position position="84"/>
    </location>
</feature>
<dbReference type="OrthoDB" id="1931120at2"/>